<name>A0A397AE63_APHAT</name>
<accession>A0A397AE63</accession>
<dbReference type="AlphaFoldDB" id="A0A397AE63"/>
<proteinExistence type="predicted"/>
<evidence type="ECO:0008006" key="3">
    <source>
        <dbReference type="Google" id="ProtNLM"/>
    </source>
</evidence>
<sequence>MDVHLLPIFGDLKFRLQHNALGFLYKYGWRRDSVACVHGCPSRETGGHLFWDCTLAQNVWNPFLTAMAPIYGALTWRTLLYTDAYDPPPVEKKTYQLELFTLIGLVRAIVFRQLWLNRNRVLYKAIPNVDAVTIIAQVSSFLHLKSTQ</sequence>
<evidence type="ECO:0000313" key="2">
    <source>
        <dbReference type="Proteomes" id="UP000265427"/>
    </source>
</evidence>
<reference evidence="1 2" key="1">
    <citation type="submission" date="2018-08" db="EMBL/GenBank/DDBJ databases">
        <title>Aphanomyces genome sequencing and annotation.</title>
        <authorList>
            <person name="Minardi D."/>
            <person name="Oidtmann B."/>
            <person name="Van Der Giezen M."/>
            <person name="Studholme D.J."/>
        </authorList>
    </citation>
    <scope>NUCLEOTIDE SEQUENCE [LARGE SCALE GENOMIC DNA]</scope>
    <source>
        <strain evidence="1 2">Kv</strain>
    </source>
</reference>
<protein>
    <recommendedName>
        <fullName evidence="3">Reverse transcriptase zinc-binding domain-containing protein</fullName>
    </recommendedName>
</protein>
<dbReference type="EMBL" id="QUSZ01006986">
    <property type="protein sequence ID" value="RHY03937.1"/>
    <property type="molecule type" value="Genomic_DNA"/>
</dbReference>
<gene>
    <name evidence="1" type="ORF">DYB36_007001</name>
</gene>
<dbReference type="Proteomes" id="UP000265427">
    <property type="component" value="Unassembled WGS sequence"/>
</dbReference>
<organism evidence="1 2">
    <name type="scientific">Aphanomyces astaci</name>
    <name type="common">Crayfish plague agent</name>
    <dbReference type="NCBI Taxonomy" id="112090"/>
    <lineage>
        <taxon>Eukaryota</taxon>
        <taxon>Sar</taxon>
        <taxon>Stramenopiles</taxon>
        <taxon>Oomycota</taxon>
        <taxon>Saprolegniomycetes</taxon>
        <taxon>Saprolegniales</taxon>
        <taxon>Verrucalvaceae</taxon>
        <taxon>Aphanomyces</taxon>
    </lineage>
</organism>
<comment type="caution">
    <text evidence="1">The sequence shown here is derived from an EMBL/GenBank/DDBJ whole genome shotgun (WGS) entry which is preliminary data.</text>
</comment>
<dbReference type="VEuPathDB" id="FungiDB:H257_18809"/>
<evidence type="ECO:0000313" key="1">
    <source>
        <dbReference type="EMBL" id="RHY03937.1"/>
    </source>
</evidence>